<dbReference type="AlphaFoldDB" id="A0AAD6UF66"/>
<gene>
    <name evidence="2" type="ORF">B0H15DRAFT_1019747</name>
</gene>
<reference evidence="2" key="1">
    <citation type="submission" date="2023-03" db="EMBL/GenBank/DDBJ databases">
        <title>Massive genome expansion in bonnet fungi (Mycena s.s.) driven by repeated elements and novel gene families across ecological guilds.</title>
        <authorList>
            <consortium name="Lawrence Berkeley National Laboratory"/>
            <person name="Harder C.B."/>
            <person name="Miyauchi S."/>
            <person name="Viragh M."/>
            <person name="Kuo A."/>
            <person name="Thoen E."/>
            <person name="Andreopoulos B."/>
            <person name="Lu D."/>
            <person name="Skrede I."/>
            <person name="Drula E."/>
            <person name="Henrissat B."/>
            <person name="Morin E."/>
            <person name="Kohler A."/>
            <person name="Barry K."/>
            <person name="LaButti K."/>
            <person name="Morin E."/>
            <person name="Salamov A."/>
            <person name="Lipzen A."/>
            <person name="Mereny Z."/>
            <person name="Hegedus B."/>
            <person name="Baldrian P."/>
            <person name="Stursova M."/>
            <person name="Weitz H."/>
            <person name="Taylor A."/>
            <person name="Grigoriev I.V."/>
            <person name="Nagy L.G."/>
            <person name="Martin F."/>
            <person name="Kauserud H."/>
        </authorList>
    </citation>
    <scope>NUCLEOTIDE SEQUENCE</scope>
    <source>
        <strain evidence="2">CBHHK173m</strain>
    </source>
</reference>
<evidence type="ECO:0000313" key="3">
    <source>
        <dbReference type="Proteomes" id="UP001222325"/>
    </source>
</evidence>
<feature type="compositionally biased region" description="Low complexity" evidence="1">
    <location>
        <begin position="178"/>
        <end position="191"/>
    </location>
</feature>
<accession>A0AAD6UF66</accession>
<name>A0AAD6UF66_9AGAR</name>
<evidence type="ECO:0000313" key="2">
    <source>
        <dbReference type="EMBL" id="KAJ7096757.1"/>
    </source>
</evidence>
<feature type="region of interest" description="Disordered" evidence="1">
    <location>
        <begin position="175"/>
        <end position="295"/>
    </location>
</feature>
<comment type="caution">
    <text evidence="2">The sequence shown here is derived from an EMBL/GenBank/DDBJ whole genome shotgun (WGS) entry which is preliminary data.</text>
</comment>
<feature type="compositionally biased region" description="Basic and acidic residues" evidence="1">
    <location>
        <begin position="286"/>
        <end position="295"/>
    </location>
</feature>
<evidence type="ECO:0000256" key="1">
    <source>
        <dbReference type="SAM" id="MobiDB-lite"/>
    </source>
</evidence>
<feature type="region of interest" description="Disordered" evidence="1">
    <location>
        <begin position="347"/>
        <end position="384"/>
    </location>
</feature>
<protein>
    <submittedName>
        <fullName evidence="2">Uncharacterized protein</fullName>
    </submittedName>
</protein>
<proteinExistence type="predicted"/>
<sequence>MVTMASGPTKLNVAILCDPDTCRCNFVNTVYAPPLSNARTFKHTYVRPSRPRIRTPPLAELPYVTALHRKLRTTPRTRPLLLPYTPLCPPPRASPLSAALHHPNARLSPPHAARTEAPAIARPPCPCRLRPRLSYAPSPARAAAASASIPQPNRAACARLSESIALVAFAPRRSNRVATARNPARPRGARPQTDAVSSCRKARPLAPAVHAARPPCARNSPPASLRRPRPRVPPSPPPPAPFFLPAPPHSHSHSRLAPTPAPHSPRANRVRRSFAATSRAGTGTPRRRDPLRGRDPAAALPVYRARPHAASRRVEPPVLPRCREHVQTARGAAIDAKANANAPYRVGRSGDCAGSPGCDSEAGGGGRYSNPYPPLSLKPRRRSLRSHAAALSEAAADADLDGGI</sequence>
<dbReference type="EMBL" id="JARJCN010000011">
    <property type="protein sequence ID" value="KAJ7096757.1"/>
    <property type="molecule type" value="Genomic_DNA"/>
</dbReference>
<feature type="compositionally biased region" description="Pro residues" evidence="1">
    <location>
        <begin position="231"/>
        <end position="248"/>
    </location>
</feature>
<keyword evidence="3" id="KW-1185">Reference proteome</keyword>
<dbReference type="Proteomes" id="UP001222325">
    <property type="component" value="Unassembled WGS sequence"/>
</dbReference>
<organism evidence="2 3">
    <name type="scientific">Mycena belliarum</name>
    <dbReference type="NCBI Taxonomy" id="1033014"/>
    <lineage>
        <taxon>Eukaryota</taxon>
        <taxon>Fungi</taxon>
        <taxon>Dikarya</taxon>
        <taxon>Basidiomycota</taxon>
        <taxon>Agaricomycotina</taxon>
        <taxon>Agaricomycetes</taxon>
        <taxon>Agaricomycetidae</taxon>
        <taxon>Agaricales</taxon>
        <taxon>Marasmiineae</taxon>
        <taxon>Mycenaceae</taxon>
        <taxon>Mycena</taxon>
    </lineage>
</organism>